<evidence type="ECO:0000313" key="4">
    <source>
        <dbReference type="Proteomes" id="UP000019460"/>
    </source>
</evidence>
<dbReference type="SUPFAM" id="SSF52402">
    <property type="entry name" value="Adenine nucleotide alpha hydrolases-like"/>
    <property type="match status" value="1"/>
</dbReference>
<protein>
    <submittedName>
        <fullName evidence="3">UspA</fullName>
    </submittedName>
</protein>
<dbReference type="CDD" id="cd00293">
    <property type="entry name" value="USP-like"/>
    <property type="match status" value="1"/>
</dbReference>
<organism evidence="3 4">
    <name type="scientific">Imhoffiella purpurea</name>
    <dbReference type="NCBI Taxonomy" id="1249627"/>
    <lineage>
        <taxon>Bacteria</taxon>
        <taxon>Pseudomonadati</taxon>
        <taxon>Pseudomonadota</taxon>
        <taxon>Gammaproteobacteria</taxon>
        <taxon>Chromatiales</taxon>
        <taxon>Chromatiaceae</taxon>
        <taxon>Imhoffiella</taxon>
    </lineage>
</organism>
<gene>
    <name evidence="3" type="ORF">D779_3324</name>
</gene>
<evidence type="ECO:0000313" key="3">
    <source>
        <dbReference type="EMBL" id="EXJ13785.1"/>
    </source>
</evidence>
<accession>W9VTS3</accession>
<dbReference type="AlphaFoldDB" id="W9VTS3"/>
<dbReference type="eggNOG" id="COG0589">
    <property type="taxonomic scope" value="Bacteria"/>
</dbReference>
<comment type="similarity">
    <text evidence="1">Belongs to the universal stress protein A family.</text>
</comment>
<dbReference type="EMBL" id="AONC01000057">
    <property type="protein sequence ID" value="EXJ13785.1"/>
    <property type="molecule type" value="Genomic_DNA"/>
</dbReference>
<dbReference type="Gene3D" id="3.40.50.12370">
    <property type="match status" value="1"/>
</dbReference>
<name>W9VTS3_9GAMM</name>
<feature type="domain" description="UspA" evidence="2">
    <location>
        <begin position="24"/>
        <end position="169"/>
    </location>
</feature>
<keyword evidence="4" id="KW-1185">Reference proteome</keyword>
<dbReference type="Proteomes" id="UP000019460">
    <property type="component" value="Unassembled WGS sequence"/>
</dbReference>
<dbReference type="PANTHER" id="PTHR46268">
    <property type="entry name" value="STRESS RESPONSE PROTEIN NHAX"/>
    <property type="match status" value="1"/>
</dbReference>
<proteinExistence type="inferred from homology"/>
<evidence type="ECO:0000256" key="1">
    <source>
        <dbReference type="ARBA" id="ARBA00008791"/>
    </source>
</evidence>
<reference evidence="3 4" key="1">
    <citation type="submission" date="2012-11" db="EMBL/GenBank/DDBJ databases">
        <title>Genome assembly of Thiorhodococcus sp. AK35.</title>
        <authorList>
            <person name="Nupur N."/>
            <person name="Khatri I."/>
            <person name="Subramanian S."/>
            <person name="Pinnaka A."/>
        </authorList>
    </citation>
    <scope>NUCLEOTIDE SEQUENCE [LARGE SCALE GENOMIC DNA]</scope>
    <source>
        <strain evidence="3 4">AK35</strain>
    </source>
</reference>
<dbReference type="InterPro" id="IPR006015">
    <property type="entry name" value="Universal_stress_UspA"/>
</dbReference>
<sequence length="180" mass="19916">MYTLDIGEHAWEMATTMTDPTDPRPILVPVDFSTHSEAALLCAVELSRCYRRPLLILHVVHDPATMPGYYSRALKKKQLHRIEDGATDMLTEFLRTLGRHHPELKELSDAESLLVKGLPSTRILEIAAQRSVGMIVMGSKGLTGLKHLFLGSVAERVVHRARIPVTIVKSPHAPTAASPK</sequence>
<comment type="caution">
    <text evidence="3">The sequence shown here is derived from an EMBL/GenBank/DDBJ whole genome shotgun (WGS) entry which is preliminary data.</text>
</comment>
<dbReference type="PRINTS" id="PR01438">
    <property type="entry name" value="UNVRSLSTRESS"/>
</dbReference>
<dbReference type="Pfam" id="PF00582">
    <property type="entry name" value="Usp"/>
    <property type="match status" value="1"/>
</dbReference>
<dbReference type="InterPro" id="IPR006016">
    <property type="entry name" value="UspA"/>
</dbReference>
<evidence type="ECO:0000259" key="2">
    <source>
        <dbReference type="Pfam" id="PF00582"/>
    </source>
</evidence>
<dbReference type="PANTHER" id="PTHR46268:SF6">
    <property type="entry name" value="UNIVERSAL STRESS PROTEIN UP12"/>
    <property type="match status" value="1"/>
</dbReference>
<dbReference type="STRING" id="1249627.D779_3324"/>